<dbReference type="PANTHER" id="PTHR42852">
    <property type="entry name" value="THIOL:DISULFIDE INTERCHANGE PROTEIN DSBE"/>
    <property type="match status" value="1"/>
</dbReference>
<feature type="domain" description="Thioredoxin" evidence="5">
    <location>
        <begin position="31"/>
        <end position="176"/>
    </location>
</feature>
<dbReference type="InterPro" id="IPR050553">
    <property type="entry name" value="Thioredoxin_ResA/DsbE_sf"/>
</dbReference>
<sequence>MKRWLIWGTVLVLGGIFWWGLGRDPGELKSVLIGKPAPDFELPLFPRYQEEYGETITLERFKGQPVVVNFWASWCYPACWNEAPRLEAAWRKYRPQGVQFIGINIQDKRADAEAFLDRFGLTFPHGIDPPGRVAVDYGTYGVPETFFIDKDGIVRYRFAGEISSEELEKRIQEILP</sequence>
<dbReference type="AlphaFoldDB" id="F2NMW4"/>
<proteinExistence type="predicted"/>
<evidence type="ECO:0000259" key="5">
    <source>
        <dbReference type="PROSITE" id="PS51352"/>
    </source>
</evidence>
<accession>F2NMW4</accession>
<name>F2NMW4_MARHT</name>
<dbReference type="Pfam" id="PF00578">
    <property type="entry name" value="AhpC-TSA"/>
    <property type="match status" value="1"/>
</dbReference>
<dbReference type="Proteomes" id="UP000007030">
    <property type="component" value="Chromosome"/>
</dbReference>
<keyword evidence="7" id="KW-1185">Reference proteome</keyword>
<dbReference type="PANTHER" id="PTHR42852:SF6">
    <property type="entry name" value="THIOL:DISULFIDE INTERCHANGE PROTEIN DSBE"/>
    <property type="match status" value="1"/>
</dbReference>
<evidence type="ECO:0000256" key="1">
    <source>
        <dbReference type="ARBA" id="ARBA00004196"/>
    </source>
</evidence>
<evidence type="ECO:0000313" key="7">
    <source>
        <dbReference type="Proteomes" id="UP000007030"/>
    </source>
</evidence>
<dbReference type="EMBL" id="CP002630">
    <property type="protein sequence ID" value="AEB12703.1"/>
    <property type="molecule type" value="Genomic_DNA"/>
</dbReference>
<comment type="subcellular location">
    <subcellularLocation>
        <location evidence="1">Cell envelope</location>
    </subcellularLocation>
</comment>
<dbReference type="OrthoDB" id="25753at2"/>
<evidence type="ECO:0000313" key="6">
    <source>
        <dbReference type="EMBL" id="AEB12703.1"/>
    </source>
</evidence>
<dbReference type="GO" id="GO:0017004">
    <property type="term" value="P:cytochrome complex assembly"/>
    <property type="evidence" value="ECO:0007669"/>
    <property type="project" value="UniProtKB-KW"/>
</dbReference>
<keyword evidence="2" id="KW-0201">Cytochrome c-type biogenesis</keyword>
<dbReference type="GO" id="GO:0030313">
    <property type="term" value="C:cell envelope"/>
    <property type="evidence" value="ECO:0007669"/>
    <property type="project" value="UniProtKB-SubCell"/>
</dbReference>
<evidence type="ECO:0000256" key="2">
    <source>
        <dbReference type="ARBA" id="ARBA00022748"/>
    </source>
</evidence>
<protein>
    <submittedName>
        <fullName evidence="6">Alkyl hydroperoxide reductase/ Thiol specific antioxidant/ Mal allergen</fullName>
    </submittedName>
</protein>
<dbReference type="HOGENOM" id="CLU_042529_11_2_0"/>
<dbReference type="InterPro" id="IPR036249">
    <property type="entry name" value="Thioredoxin-like_sf"/>
</dbReference>
<dbReference type="STRING" id="869210.Marky_1973"/>
<keyword evidence="3" id="KW-1015">Disulfide bond</keyword>
<dbReference type="InterPro" id="IPR013766">
    <property type="entry name" value="Thioredoxin_domain"/>
</dbReference>
<dbReference type="RefSeq" id="WP_013704748.1">
    <property type="nucleotide sequence ID" value="NC_015387.1"/>
</dbReference>
<dbReference type="GO" id="GO:0016209">
    <property type="term" value="F:antioxidant activity"/>
    <property type="evidence" value="ECO:0007669"/>
    <property type="project" value="InterPro"/>
</dbReference>
<organism evidence="6 7">
    <name type="scientific">Marinithermus hydrothermalis (strain DSM 14884 / JCM 11576 / T1)</name>
    <dbReference type="NCBI Taxonomy" id="869210"/>
    <lineage>
        <taxon>Bacteria</taxon>
        <taxon>Thermotogati</taxon>
        <taxon>Deinococcota</taxon>
        <taxon>Deinococci</taxon>
        <taxon>Thermales</taxon>
        <taxon>Thermaceae</taxon>
        <taxon>Marinithermus</taxon>
    </lineage>
</organism>
<dbReference type="eggNOG" id="COG0526">
    <property type="taxonomic scope" value="Bacteria"/>
</dbReference>
<reference evidence="6 7" key="1">
    <citation type="journal article" date="2012" name="Stand. Genomic Sci.">
        <title>Complete genome sequence of the aerobic, heterotroph Marinithermus hydrothermalis type strain (T1(T)) from a deep-sea hydrothermal vent chimney.</title>
        <authorList>
            <person name="Copeland A."/>
            <person name="Gu W."/>
            <person name="Yasawong M."/>
            <person name="Lapidus A."/>
            <person name="Lucas S."/>
            <person name="Deshpande S."/>
            <person name="Pagani I."/>
            <person name="Tapia R."/>
            <person name="Cheng J.F."/>
            <person name="Goodwin L.A."/>
            <person name="Pitluck S."/>
            <person name="Liolios K."/>
            <person name="Ivanova N."/>
            <person name="Mavromatis K."/>
            <person name="Mikhailova N."/>
            <person name="Pati A."/>
            <person name="Chen A."/>
            <person name="Palaniappan K."/>
            <person name="Land M."/>
            <person name="Pan C."/>
            <person name="Brambilla E.M."/>
            <person name="Rohde M."/>
            <person name="Tindall B.J."/>
            <person name="Sikorski J."/>
            <person name="Goker M."/>
            <person name="Detter J.C."/>
            <person name="Bristow J."/>
            <person name="Eisen J.A."/>
            <person name="Markowitz V."/>
            <person name="Hugenholtz P."/>
            <person name="Kyrpides N.C."/>
            <person name="Klenk H.P."/>
            <person name="Woyke T."/>
        </authorList>
    </citation>
    <scope>NUCLEOTIDE SEQUENCE [LARGE SCALE GENOMIC DNA]</scope>
    <source>
        <strain evidence="7">DSM 14884 / JCM 11576 / T1</strain>
    </source>
</reference>
<dbReference type="GO" id="GO:0016491">
    <property type="term" value="F:oxidoreductase activity"/>
    <property type="evidence" value="ECO:0007669"/>
    <property type="project" value="InterPro"/>
</dbReference>
<dbReference type="Gene3D" id="3.40.30.10">
    <property type="entry name" value="Glutaredoxin"/>
    <property type="match status" value="1"/>
</dbReference>
<evidence type="ECO:0000256" key="3">
    <source>
        <dbReference type="ARBA" id="ARBA00023157"/>
    </source>
</evidence>
<dbReference type="PROSITE" id="PS51352">
    <property type="entry name" value="THIOREDOXIN_2"/>
    <property type="match status" value="1"/>
</dbReference>
<dbReference type="SUPFAM" id="SSF52833">
    <property type="entry name" value="Thioredoxin-like"/>
    <property type="match status" value="1"/>
</dbReference>
<dbReference type="InterPro" id="IPR000866">
    <property type="entry name" value="AhpC/TSA"/>
</dbReference>
<dbReference type="CDD" id="cd02966">
    <property type="entry name" value="TlpA_like_family"/>
    <property type="match status" value="1"/>
</dbReference>
<gene>
    <name evidence="6" type="ordered locus">Marky_1973</name>
</gene>
<dbReference type="KEGG" id="mhd:Marky_1973"/>
<evidence type="ECO:0000256" key="4">
    <source>
        <dbReference type="ARBA" id="ARBA00023284"/>
    </source>
</evidence>
<keyword evidence="4" id="KW-0676">Redox-active center</keyword>